<proteinExistence type="predicted"/>
<evidence type="ECO:0000313" key="1">
    <source>
        <dbReference type="EMBL" id="XDJ68778.1"/>
    </source>
</evidence>
<dbReference type="AlphaFoldDB" id="A0AB39ESE0"/>
<dbReference type="EMBL" id="CP158262">
    <property type="protein sequence ID" value="XDJ68778.1"/>
    <property type="molecule type" value="Genomic_DNA"/>
</dbReference>
<sequence length="114" mass="13170">MSLFADVCWRHWPKACTCTPSADEVERMKSDVYLLDRELQRESRRAREFSIALAALASGIYLHRDRMMTEHGEDGVPEDLHRLGEQAKQAAELLDEPRNQDRVAELMKRIEGKS</sequence>
<dbReference type="RefSeq" id="WP_368655438.1">
    <property type="nucleotide sequence ID" value="NZ_CP158262.1"/>
</dbReference>
<accession>A0AB39ESE0</accession>
<protein>
    <submittedName>
        <fullName evidence="1">Uncharacterized protein</fullName>
    </submittedName>
</protein>
<gene>
    <name evidence="1" type="ORF">ABRY94_11945</name>
</gene>
<reference evidence="1" key="1">
    <citation type="submission" date="2024-05" db="EMBL/GenBank/DDBJ databases">
        <authorList>
            <person name="Luo Y.-C."/>
            <person name="Nicholds J."/>
            <person name="Mortimer T."/>
            <person name="Maboni G."/>
        </authorList>
    </citation>
    <scope>NUCLEOTIDE SEQUENCE</scope>
    <source>
        <strain evidence="1">144863</strain>
    </source>
</reference>
<name>A0AB39ESE0_9BURK</name>
<organism evidence="1">
    <name type="scientific">Castellaniella ginsengisoli</name>
    <dbReference type="NCBI Taxonomy" id="546114"/>
    <lineage>
        <taxon>Bacteria</taxon>
        <taxon>Pseudomonadati</taxon>
        <taxon>Pseudomonadota</taxon>
        <taxon>Betaproteobacteria</taxon>
        <taxon>Burkholderiales</taxon>
        <taxon>Alcaligenaceae</taxon>
        <taxon>Castellaniella</taxon>
    </lineage>
</organism>